<evidence type="ECO:0000313" key="2">
    <source>
        <dbReference type="EMBL" id="KAH0574439.1"/>
    </source>
</evidence>
<reference evidence="1 2" key="1">
    <citation type="journal article" date="2014" name="PLoS Genet.">
        <title>The Genome of Spironucleus salmonicida Highlights a Fish Pathogen Adapted to Fluctuating Environments.</title>
        <authorList>
            <person name="Xu F."/>
            <person name="Jerlstrom-Hultqvist J."/>
            <person name="Einarsson E."/>
            <person name="Astvaldsson A."/>
            <person name="Svard S.G."/>
            <person name="Andersson J.O."/>
        </authorList>
    </citation>
    <scope>NUCLEOTIDE SEQUENCE</scope>
    <source>
        <strain evidence="2">ATCC 50377</strain>
    </source>
</reference>
<reference evidence="2" key="2">
    <citation type="submission" date="2020-12" db="EMBL/GenBank/DDBJ databases">
        <title>New Spironucleus salmonicida genome in near-complete chromosomes.</title>
        <authorList>
            <person name="Xu F."/>
            <person name="Kurt Z."/>
            <person name="Jimenez-Gonzalez A."/>
            <person name="Astvaldsson A."/>
            <person name="Andersson J.O."/>
            <person name="Svard S.G."/>
        </authorList>
    </citation>
    <scope>NUCLEOTIDE SEQUENCE</scope>
    <source>
        <strain evidence="2">ATCC 50377</strain>
    </source>
</reference>
<dbReference type="EMBL" id="AUWU02000004">
    <property type="protein sequence ID" value="KAH0574439.1"/>
    <property type="molecule type" value="Genomic_DNA"/>
</dbReference>
<sequence>MNYQIYHGPDNFFLQNNIFSLGPQSCYNCGVQLTDLTILNNKFCCDKCGDNLTSIDLNNKSLNQIVFNALEYAKNQKPYKFSRDEAVLYVNRTNDYDKNQQLILESSVLYFQEIYQNDKYCIVKCNDDDFVISFIDLQRITPDVQCQFFTIQELQLMKFLPKFWTEKAVQVEFIDYVLKKFVKITAKLITILEIDQHAILVLQQDGQIYFVPFAEIYDVKHTELNLQLFGVSIQVQIQKIPVFLQEKYFYDIEQIQQSQILNEAIILEEKVLKSIVLNQIDFLQGQIQKLVHVDAKTIANYVHFLCIQFGVESAIESGEDIQRGNIGISIQRLIKTLS</sequence>
<evidence type="ECO:0000313" key="1">
    <source>
        <dbReference type="EMBL" id="EST46053.1"/>
    </source>
</evidence>
<dbReference type="Proteomes" id="UP000018208">
    <property type="component" value="Unassembled WGS sequence"/>
</dbReference>
<accession>V6LP85</accession>
<evidence type="ECO:0000313" key="3">
    <source>
        <dbReference type="Proteomes" id="UP000018208"/>
    </source>
</evidence>
<protein>
    <submittedName>
        <fullName evidence="1">Uncharacterized protein</fullName>
    </submittedName>
</protein>
<keyword evidence="3" id="KW-1185">Reference proteome</keyword>
<proteinExistence type="predicted"/>
<dbReference type="AlphaFoldDB" id="V6LP85"/>
<dbReference type="EMBL" id="KI546085">
    <property type="protein sequence ID" value="EST46053.1"/>
    <property type="molecule type" value="Genomic_DNA"/>
</dbReference>
<gene>
    <name evidence="1" type="ORF">SS50377_14043</name>
    <name evidence="2" type="ORF">SS50377_24397</name>
</gene>
<name>V6LP85_9EUKA</name>
<dbReference type="VEuPathDB" id="GiardiaDB:SS50377_24397"/>
<organism evidence="1">
    <name type="scientific">Spironucleus salmonicida</name>
    <dbReference type="NCBI Taxonomy" id="348837"/>
    <lineage>
        <taxon>Eukaryota</taxon>
        <taxon>Metamonada</taxon>
        <taxon>Diplomonadida</taxon>
        <taxon>Hexamitidae</taxon>
        <taxon>Hexamitinae</taxon>
        <taxon>Spironucleus</taxon>
    </lineage>
</organism>